<feature type="region of interest" description="Disordered" evidence="2">
    <location>
        <begin position="1"/>
        <end position="40"/>
    </location>
</feature>
<feature type="coiled-coil region" evidence="1">
    <location>
        <begin position="213"/>
        <end position="261"/>
    </location>
</feature>
<keyword evidence="1" id="KW-0175">Coiled coil</keyword>
<evidence type="ECO:0000313" key="4">
    <source>
        <dbReference type="Proteomes" id="UP001292094"/>
    </source>
</evidence>
<evidence type="ECO:0000256" key="1">
    <source>
        <dbReference type="SAM" id="Coils"/>
    </source>
</evidence>
<reference evidence="3" key="1">
    <citation type="submission" date="2023-11" db="EMBL/GenBank/DDBJ databases">
        <title>Genome assemblies of two species of porcelain crab, Petrolisthes cinctipes and Petrolisthes manimaculis (Anomura: Porcellanidae).</title>
        <authorList>
            <person name="Angst P."/>
        </authorList>
    </citation>
    <scope>NUCLEOTIDE SEQUENCE</scope>
    <source>
        <strain evidence="3">PB745_02</strain>
        <tissue evidence="3">Gill</tissue>
    </source>
</reference>
<evidence type="ECO:0000313" key="3">
    <source>
        <dbReference type="EMBL" id="KAK4291763.1"/>
    </source>
</evidence>
<accession>A0AAE1NKU7</accession>
<evidence type="ECO:0008006" key="5">
    <source>
        <dbReference type="Google" id="ProtNLM"/>
    </source>
</evidence>
<dbReference type="Proteomes" id="UP001292094">
    <property type="component" value="Unassembled WGS sequence"/>
</dbReference>
<evidence type="ECO:0000256" key="2">
    <source>
        <dbReference type="SAM" id="MobiDB-lite"/>
    </source>
</evidence>
<feature type="compositionally biased region" description="Polar residues" evidence="2">
    <location>
        <begin position="26"/>
        <end position="40"/>
    </location>
</feature>
<keyword evidence="4" id="KW-1185">Reference proteome</keyword>
<organism evidence="3 4">
    <name type="scientific">Petrolisthes manimaculis</name>
    <dbReference type="NCBI Taxonomy" id="1843537"/>
    <lineage>
        <taxon>Eukaryota</taxon>
        <taxon>Metazoa</taxon>
        <taxon>Ecdysozoa</taxon>
        <taxon>Arthropoda</taxon>
        <taxon>Crustacea</taxon>
        <taxon>Multicrustacea</taxon>
        <taxon>Malacostraca</taxon>
        <taxon>Eumalacostraca</taxon>
        <taxon>Eucarida</taxon>
        <taxon>Decapoda</taxon>
        <taxon>Pleocyemata</taxon>
        <taxon>Anomura</taxon>
        <taxon>Galatheoidea</taxon>
        <taxon>Porcellanidae</taxon>
        <taxon>Petrolisthes</taxon>
    </lineage>
</organism>
<comment type="caution">
    <text evidence="3">The sequence shown here is derived from an EMBL/GenBank/DDBJ whole genome shotgun (WGS) entry which is preliminary data.</text>
</comment>
<dbReference type="EMBL" id="JAWZYT010005056">
    <property type="protein sequence ID" value="KAK4291763.1"/>
    <property type="molecule type" value="Genomic_DNA"/>
</dbReference>
<dbReference type="CDD" id="cd14686">
    <property type="entry name" value="bZIP"/>
    <property type="match status" value="1"/>
</dbReference>
<name>A0AAE1NKU7_9EUCA</name>
<dbReference type="AlphaFoldDB" id="A0AAE1NKU7"/>
<gene>
    <name evidence="3" type="ORF">Pmani_035435</name>
</gene>
<proteinExistence type="predicted"/>
<protein>
    <recommendedName>
        <fullName evidence="5">BZIP domain-containing protein</fullName>
    </recommendedName>
</protein>
<sequence length="261" mass="29432">MAKSKAKSKDKLGSHFEGLGWERSTNHYTGGSYNLQSEPESSGSTCSLTHLSGGLSWPSESFNVPAASDWASCVDVCNARSGCMDTLPLTHISGSTQESDLISNSLGSPTPTQNIRYGGASSDFSTNQLEEASLSPLYPDTTCYDSDLYNPSYSTHNELMPLYASDNHHLDYTDEVQGSCSQSRPIKWHQLPKQSDPKREQKRLRAIKSRNDREKKKQCQQNLEAQLQEHQREVSELRLQKRTTEENIKFMEEEIDRAYRR</sequence>